<evidence type="ECO:0000256" key="7">
    <source>
        <dbReference type="SAM" id="Coils"/>
    </source>
</evidence>
<name>A0A9W6Z802_9STRA</name>
<dbReference type="InterPro" id="IPR036935">
    <property type="entry name" value="Ribosomal_bL9_N_sf"/>
</dbReference>
<reference evidence="11" key="1">
    <citation type="submission" date="2022-07" db="EMBL/GenBank/DDBJ databases">
        <title>Genome analysis of Parmales, a sister group of diatoms, reveals the evolutionary specialization of diatoms from phago-mixotrophs to photoautotrophs.</title>
        <authorList>
            <person name="Ban H."/>
            <person name="Sato S."/>
            <person name="Yoshikawa S."/>
            <person name="Kazumasa Y."/>
            <person name="Nakamura Y."/>
            <person name="Ichinomiya M."/>
            <person name="Saitoh K."/>
            <person name="Sato N."/>
            <person name="Blanc-Mathieu R."/>
            <person name="Endo H."/>
            <person name="Kuwata A."/>
            <person name="Ogata H."/>
        </authorList>
    </citation>
    <scope>NUCLEOTIDE SEQUENCE</scope>
</reference>
<dbReference type="Pfam" id="PF03948">
    <property type="entry name" value="Ribosomal_L9_C"/>
    <property type="match status" value="1"/>
</dbReference>
<sequence>MIIIQLFFAAYLLVVGVCEGFTPHASPASLSSVSSTPPLFVLRAKSPKPGKKAGTKVQVRLLRTIPGTGSQNEVVRVAPAYYSNVIVKRSLGVKVTDEEVEAMEKERGEREKAESHLVGKAVGEVEGELLEIRRKAGEDGKLFGSVSGKDIMKLLKDGVGGEVKGIVGEGKVEVKDKGGIKGIGAWECEWGKGGKKAKFTVKVERENSWLNIQPLLRHSFLHVYKHSSYLETTLEALKTAVDASAGAQGKDVEAMGKLLESKISLERELYESQIKDLKAQVEGLEAKVYNVEAASRLQAANFEKRLAELETKSVHNSGKVVNGVMEEMARKVVGVESGMLGCSKRVDNLADLVDKHLFGKGGKAGKTGVQSYSHSNSIDSATTMALMADVGRIRSELAFKCDGAFVKSTLEGKANKQVRGGRAKRWAVGVGVSCC</sequence>
<dbReference type="SUPFAM" id="SSF55658">
    <property type="entry name" value="L9 N-domain-like"/>
    <property type="match status" value="1"/>
</dbReference>
<evidence type="ECO:0000256" key="4">
    <source>
        <dbReference type="ARBA" id="ARBA00022980"/>
    </source>
</evidence>
<evidence type="ECO:0000256" key="8">
    <source>
        <dbReference type="SAM" id="SignalP"/>
    </source>
</evidence>
<comment type="similarity">
    <text evidence="1">Belongs to the bacterial ribosomal protein bL9 family.</text>
</comment>
<feature type="chain" id="PRO_5040997909" description="50S ribosomal protein L9, chloroplastic" evidence="8">
    <location>
        <begin position="21"/>
        <end position="435"/>
    </location>
</feature>
<gene>
    <name evidence="11" type="ORF">TrRE_jg13124</name>
</gene>
<feature type="domain" description="Ribosomal protein L9" evidence="9">
    <location>
        <begin position="57"/>
        <end position="102"/>
    </location>
</feature>
<feature type="domain" description="Large ribosomal subunit protein bL9 C-terminal" evidence="10">
    <location>
        <begin position="130"/>
        <end position="189"/>
    </location>
</feature>
<keyword evidence="5" id="KW-0687">Ribonucleoprotein</keyword>
<keyword evidence="3" id="KW-0694">RNA-binding</keyword>
<dbReference type="OrthoDB" id="194711at2759"/>
<protein>
    <recommendedName>
        <fullName evidence="6">50S ribosomal protein L9, chloroplastic</fullName>
    </recommendedName>
</protein>
<keyword evidence="12" id="KW-1185">Reference proteome</keyword>
<dbReference type="PANTHER" id="PTHR21368">
    <property type="entry name" value="50S RIBOSOMAL PROTEIN L9"/>
    <property type="match status" value="1"/>
</dbReference>
<evidence type="ECO:0000313" key="12">
    <source>
        <dbReference type="Proteomes" id="UP001165082"/>
    </source>
</evidence>
<evidence type="ECO:0000259" key="9">
    <source>
        <dbReference type="Pfam" id="PF01281"/>
    </source>
</evidence>
<dbReference type="Gene3D" id="3.40.5.10">
    <property type="entry name" value="Ribosomal protein L9, N-terminal domain"/>
    <property type="match status" value="1"/>
</dbReference>
<dbReference type="Gene3D" id="3.10.430.100">
    <property type="entry name" value="Ribosomal protein L9, C-terminal domain"/>
    <property type="match status" value="1"/>
</dbReference>
<evidence type="ECO:0000256" key="5">
    <source>
        <dbReference type="ARBA" id="ARBA00023274"/>
    </source>
</evidence>
<evidence type="ECO:0000256" key="1">
    <source>
        <dbReference type="ARBA" id="ARBA00010605"/>
    </source>
</evidence>
<keyword evidence="7" id="KW-0175">Coiled coil</keyword>
<feature type="signal peptide" evidence="8">
    <location>
        <begin position="1"/>
        <end position="20"/>
    </location>
</feature>
<evidence type="ECO:0000256" key="3">
    <source>
        <dbReference type="ARBA" id="ARBA00022884"/>
    </source>
</evidence>
<dbReference type="AlphaFoldDB" id="A0A9W6Z802"/>
<dbReference type="GO" id="GO:0005840">
    <property type="term" value="C:ribosome"/>
    <property type="evidence" value="ECO:0007669"/>
    <property type="project" value="UniProtKB-KW"/>
</dbReference>
<evidence type="ECO:0000259" key="10">
    <source>
        <dbReference type="Pfam" id="PF03948"/>
    </source>
</evidence>
<organism evidence="11 12">
    <name type="scientific">Triparma retinervis</name>
    <dbReference type="NCBI Taxonomy" id="2557542"/>
    <lineage>
        <taxon>Eukaryota</taxon>
        <taxon>Sar</taxon>
        <taxon>Stramenopiles</taxon>
        <taxon>Ochrophyta</taxon>
        <taxon>Bolidophyceae</taxon>
        <taxon>Parmales</taxon>
        <taxon>Triparmaceae</taxon>
        <taxon>Triparma</taxon>
    </lineage>
</organism>
<dbReference type="InterPro" id="IPR000244">
    <property type="entry name" value="Ribosomal_bL9"/>
</dbReference>
<proteinExistence type="inferred from homology"/>
<dbReference type="InterPro" id="IPR009027">
    <property type="entry name" value="Ribosomal_bL9/RNase_H1_N"/>
</dbReference>
<evidence type="ECO:0000256" key="6">
    <source>
        <dbReference type="ARBA" id="ARBA00035427"/>
    </source>
</evidence>
<dbReference type="GO" id="GO:0019843">
    <property type="term" value="F:rRNA binding"/>
    <property type="evidence" value="ECO:0007669"/>
    <property type="project" value="UniProtKB-KW"/>
</dbReference>
<dbReference type="EMBL" id="BRXZ01000623">
    <property type="protein sequence ID" value="GMH49109.1"/>
    <property type="molecule type" value="Genomic_DNA"/>
</dbReference>
<keyword evidence="8" id="KW-0732">Signal</keyword>
<dbReference type="GO" id="GO:0006412">
    <property type="term" value="P:translation"/>
    <property type="evidence" value="ECO:0007669"/>
    <property type="project" value="InterPro"/>
</dbReference>
<feature type="coiled-coil region" evidence="7">
    <location>
        <begin position="267"/>
        <end position="312"/>
    </location>
</feature>
<dbReference type="InterPro" id="IPR020069">
    <property type="entry name" value="Ribosomal_bL9_C"/>
</dbReference>
<dbReference type="GO" id="GO:1990904">
    <property type="term" value="C:ribonucleoprotein complex"/>
    <property type="evidence" value="ECO:0007669"/>
    <property type="project" value="UniProtKB-KW"/>
</dbReference>
<dbReference type="SUPFAM" id="SSF55653">
    <property type="entry name" value="Ribosomal protein L9 C-domain"/>
    <property type="match status" value="1"/>
</dbReference>
<accession>A0A9W6Z802</accession>
<keyword evidence="4" id="KW-0689">Ribosomal protein</keyword>
<keyword evidence="2" id="KW-0699">rRNA-binding</keyword>
<comment type="caution">
    <text evidence="11">The sequence shown here is derived from an EMBL/GenBank/DDBJ whole genome shotgun (WGS) entry which is preliminary data.</text>
</comment>
<evidence type="ECO:0000313" key="11">
    <source>
        <dbReference type="EMBL" id="GMH49109.1"/>
    </source>
</evidence>
<dbReference type="InterPro" id="IPR020070">
    <property type="entry name" value="Ribosomal_bL9_N"/>
</dbReference>
<dbReference type="GO" id="GO:0003735">
    <property type="term" value="F:structural constituent of ribosome"/>
    <property type="evidence" value="ECO:0007669"/>
    <property type="project" value="InterPro"/>
</dbReference>
<dbReference type="Pfam" id="PF01281">
    <property type="entry name" value="Ribosomal_L9_N"/>
    <property type="match status" value="1"/>
</dbReference>
<dbReference type="Proteomes" id="UP001165082">
    <property type="component" value="Unassembled WGS sequence"/>
</dbReference>
<evidence type="ECO:0000256" key="2">
    <source>
        <dbReference type="ARBA" id="ARBA00022730"/>
    </source>
</evidence>
<dbReference type="InterPro" id="IPR036791">
    <property type="entry name" value="Ribosomal_bL9_C_sf"/>
</dbReference>